<reference evidence="1 2" key="1">
    <citation type="submission" date="2018-08" db="EMBL/GenBank/DDBJ databases">
        <title>A genome reference for cultivated species of the human gut microbiota.</title>
        <authorList>
            <person name="Zou Y."/>
            <person name="Xue W."/>
            <person name="Luo G."/>
        </authorList>
    </citation>
    <scope>NUCLEOTIDE SEQUENCE [LARGE SCALE GENOMIC DNA]</scope>
    <source>
        <strain evidence="1 2">TF01-20-2</strain>
    </source>
</reference>
<comment type="caution">
    <text evidence="1">The sequence shown here is derived from an EMBL/GenBank/DDBJ whole genome shotgun (WGS) entry which is preliminary data.</text>
</comment>
<keyword evidence="1" id="KW-0670">Pyruvate</keyword>
<evidence type="ECO:0000313" key="1">
    <source>
        <dbReference type="EMBL" id="RGM23559.1"/>
    </source>
</evidence>
<evidence type="ECO:0000313" key="2">
    <source>
        <dbReference type="Proteomes" id="UP000260808"/>
    </source>
</evidence>
<dbReference type="AlphaFoldDB" id="A0A3E4V7Z6"/>
<dbReference type="EMBL" id="QSSX01000012">
    <property type="protein sequence ID" value="RGM23559.1"/>
    <property type="molecule type" value="Genomic_DNA"/>
</dbReference>
<accession>A0A3E4V7Z6</accession>
<dbReference type="Proteomes" id="UP000260808">
    <property type="component" value="Unassembled WGS sequence"/>
</dbReference>
<gene>
    <name evidence="1" type="ORF">DXC31_06655</name>
</gene>
<organism evidence="1 2">
    <name type="scientific">Mediterraneibacter gnavus</name>
    <name type="common">Ruminococcus gnavus</name>
    <dbReference type="NCBI Taxonomy" id="33038"/>
    <lineage>
        <taxon>Bacteria</taxon>
        <taxon>Bacillati</taxon>
        <taxon>Bacillota</taxon>
        <taxon>Clostridia</taxon>
        <taxon>Lachnospirales</taxon>
        <taxon>Lachnospiraceae</taxon>
        <taxon>Mediterraneibacter</taxon>
    </lineage>
</organism>
<keyword evidence="1" id="KW-0418">Kinase</keyword>
<dbReference type="GO" id="GO:0016301">
    <property type="term" value="F:kinase activity"/>
    <property type="evidence" value="ECO:0007669"/>
    <property type="project" value="UniProtKB-KW"/>
</dbReference>
<proteinExistence type="predicted"/>
<sequence length="87" mass="10354">MDHCMYTGAYGVERHHIFSHTSKEIELSEDYGFIAPLRPDLHPNGTRAGENALKVDRYLRKRCKEYYLQHYGTEEQFRQEFHYVSKG</sequence>
<name>A0A3E4V7Z6_MEDGN</name>
<keyword evidence="1" id="KW-0808">Transferase</keyword>
<protein>
    <submittedName>
        <fullName evidence="1">Phosphoenolpyruvate carboxykinase</fullName>
    </submittedName>
</protein>